<dbReference type="Proteomes" id="UP000571701">
    <property type="component" value="Unassembled WGS sequence"/>
</dbReference>
<gene>
    <name evidence="3" type="ORF">H2O73_18600</name>
</gene>
<dbReference type="Gene3D" id="2.40.160.100">
    <property type="match status" value="1"/>
</dbReference>
<dbReference type="InterPro" id="IPR025388">
    <property type="entry name" value="Alginate_export_dom"/>
</dbReference>
<keyword evidence="1" id="KW-0732">Signal</keyword>
<organism evidence="3 4">
    <name type="scientific">Vibrio marinisediminis</name>
    <dbReference type="NCBI Taxonomy" id="2758441"/>
    <lineage>
        <taxon>Bacteria</taxon>
        <taxon>Pseudomonadati</taxon>
        <taxon>Pseudomonadota</taxon>
        <taxon>Gammaproteobacteria</taxon>
        <taxon>Vibrionales</taxon>
        <taxon>Vibrionaceae</taxon>
        <taxon>Vibrio</taxon>
    </lineage>
</organism>
<sequence length="444" mass="49608">MKNIRIAIFLSIMAIPAHAEFKQNTKFGVESRSTSSSTTQSDLDVYKAEYTASYLTAVNSLNSVFVKASAILTDSSEALNALDNDLINQSTDDEDNAIFRLREAWWEKDRHTGYKKDAITFGLKRIKMSPYWIDDEIESLSWHVETTTTSWQLGLGQQLTSYNTSTTLNIEDKGKFAAWGRLQHDWMPYHSLHLNTLFVNQHRDIATDEMSDSFIGPLNGNYVWLGLGGSHNWLSIDDVTSNLGYLIEATALTGTGDTFNNRDDSWQRSKNNAFSVLGGIRIQPLDVPFFIGSTVAYASGSNDGKSTYFQSGYQSNKSKYLGTRDQAYQFNYALDASLSNLATVSLFSSYQVSNEWSINGAISSYLRADSDTPAYRRNRALETTGTQKDIGTGLDFQAIYRSKQFLGSGNKGRVKLSTSQFITGDALESYDDETRISLEITVEL</sequence>
<dbReference type="RefSeq" id="WP_182110422.1">
    <property type="nucleotide sequence ID" value="NZ_JACFYF010000019.1"/>
</dbReference>
<protein>
    <submittedName>
        <fullName evidence="3">Alginate export family protein</fullName>
    </submittedName>
</protein>
<feature type="signal peptide" evidence="1">
    <location>
        <begin position="1"/>
        <end position="19"/>
    </location>
</feature>
<dbReference type="AlphaFoldDB" id="A0A7W2FU83"/>
<evidence type="ECO:0000313" key="3">
    <source>
        <dbReference type="EMBL" id="MBA5764369.1"/>
    </source>
</evidence>
<proteinExistence type="predicted"/>
<reference evidence="3 4" key="1">
    <citation type="submission" date="2020-07" db="EMBL/GenBank/DDBJ databases">
        <title>Vibrio marinisediminis sp. nov., isolated from marine sediment.</title>
        <authorList>
            <person name="Ji X."/>
        </authorList>
    </citation>
    <scope>NUCLEOTIDE SEQUENCE [LARGE SCALE GENOMIC DNA]</scope>
    <source>
        <strain evidence="3 4">404</strain>
    </source>
</reference>
<evidence type="ECO:0000259" key="2">
    <source>
        <dbReference type="Pfam" id="PF13372"/>
    </source>
</evidence>
<feature type="domain" description="Alginate export" evidence="2">
    <location>
        <begin position="24"/>
        <end position="434"/>
    </location>
</feature>
<evidence type="ECO:0000313" key="4">
    <source>
        <dbReference type="Proteomes" id="UP000571701"/>
    </source>
</evidence>
<comment type="caution">
    <text evidence="3">The sequence shown here is derived from an EMBL/GenBank/DDBJ whole genome shotgun (WGS) entry which is preliminary data.</text>
</comment>
<evidence type="ECO:0000256" key="1">
    <source>
        <dbReference type="SAM" id="SignalP"/>
    </source>
</evidence>
<dbReference type="Pfam" id="PF13372">
    <property type="entry name" value="Alginate_exp"/>
    <property type="match status" value="1"/>
</dbReference>
<dbReference type="InterPro" id="IPR053728">
    <property type="entry name" value="Alginate_Permeability_Chnl"/>
</dbReference>
<name>A0A7W2FU83_9VIBR</name>
<feature type="chain" id="PRO_5031098621" evidence="1">
    <location>
        <begin position="20"/>
        <end position="444"/>
    </location>
</feature>
<dbReference type="EMBL" id="JACFYF010000019">
    <property type="protein sequence ID" value="MBA5764369.1"/>
    <property type="molecule type" value="Genomic_DNA"/>
</dbReference>
<accession>A0A7W2FU83</accession>
<keyword evidence="4" id="KW-1185">Reference proteome</keyword>